<accession>A6KPC4</accession>
<dbReference type="Proteomes" id="UP000234681">
    <property type="component" value="Chromosome X"/>
</dbReference>
<gene>
    <name evidence="1" type="primary">RGD1564763_predicted</name>
    <name evidence="1" type="ORF">rCG_22883</name>
</gene>
<evidence type="ECO:0000313" key="2">
    <source>
        <dbReference type="Proteomes" id="UP000234681"/>
    </source>
</evidence>
<dbReference type="EMBL" id="CH474078">
    <property type="protein sequence ID" value="EDL83872.1"/>
    <property type="molecule type" value="Genomic_DNA"/>
</dbReference>
<protein>
    <submittedName>
        <fullName evidence="1">Similar to nudix (Nucleoside diphosphate linked moiety X)-type motif 11 (Predicted)</fullName>
    </submittedName>
</protein>
<organism evidence="1 2">
    <name type="scientific">Rattus norvegicus</name>
    <name type="common">Rat</name>
    <dbReference type="NCBI Taxonomy" id="10116"/>
    <lineage>
        <taxon>Eukaryota</taxon>
        <taxon>Metazoa</taxon>
        <taxon>Chordata</taxon>
        <taxon>Craniata</taxon>
        <taxon>Vertebrata</taxon>
        <taxon>Euteleostomi</taxon>
        <taxon>Mammalia</taxon>
        <taxon>Eutheria</taxon>
        <taxon>Euarchontoglires</taxon>
        <taxon>Glires</taxon>
        <taxon>Rodentia</taxon>
        <taxon>Myomorpha</taxon>
        <taxon>Muroidea</taxon>
        <taxon>Muridae</taxon>
        <taxon>Murinae</taxon>
        <taxon>Rattus</taxon>
    </lineage>
</organism>
<name>A6KPC4_RAT</name>
<evidence type="ECO:0000313" key="1">
    <source>
        <dbReference type="EMBL" id="EDL83872.1"/>
    </source>
</evidence>
<sequence>MLGFFLVLQIQYSILFDGKQEEKLLVKQFSELIVPFSCLSVFASLTVSVGGGSHPFPSAVSWLLSTKLSACLCRGAGVLNWCPLERLQGKRLL</sequence>
<dbReference type="AlphaFoldDB" id="A6KPC4"/>
<proteinExistence type="predicted"/>
<reference evidence="2" key="1">
    <citation type="submission" date="2005-09" db="EMBL/GenBank/DDBJ databases">
        <authorList>
            <person name="Mural R.J."/>
            <person name="Li P.W."/>
            <person name="Adams M.D."/>
            <person name="Amanatides P.G."/>
            <person name="Baden-Tillson H."/>
            <person name="Barnstead M."/>
            <person name="Chin S.H."/>
            <person name="Dew I."/>
            <person name="Evans C.A."/>
            <person name="Ferriera S."/>
            <person name="Flanigan M."/>
            <person name="Fosler C."/>
            <person name="Glodek A."/>
            <person name="Gu Z."/>
            <person name="Holt R.A."/>
            <person name="Jennings D."/>
            <person name="Kraft C.L."/>
            <person name="Lu F."/>
            <person name="Nguyen T."/>
            <person name="Nusskern D.R."/>
            <person name="Pfannkoch C.M."/>
            <person name="Sitter C."/>
            <person name="Sutton G.G."/>
            <person name="Venter J.C."/>
            <person name="Wang Z."/>
            <person name="Woodage T."/>
            <person name="Zheng X.H."/>
            <person name="Zhong F."/>
        </authorList>
    </citation>
    <scope>NUCLEOTIDE SEQUENCE [LARGE SCALE GENOMIC DNA]</scope>
    <source>
        <strain>BN</strain>
        <strain evidence="2">Sprague-Dawley</strain>
    </source>
</reference>